<dbReference type="SMART" id="SM01043">
    <property type="entry name" value="BTAD"/>
    <property type="match status" value="1"/>
</dbReference>
<evidence type="ECO:0000256" key="1">
    <source>
        <dbReference type="ARBA" id="ARBA00005820"/>
    </source>
</evidence>
<dbReference type="PANTHER" id="PTHR35807:SF1">
    <property type="entry name" value="TRANSCRIPTIONAL REGULATOR REDD"/>
    <property type="match status" value="1"/>
</dbReference>
<dbReference type="PROSITE" id="PS51755">
    <property type="entry name" value="OMPR_PHOB"/>
    <property type="match status" value="1"/>
</dbReference>
<dbReference type="EMBL" id="CP056041">
    <property type="protein sequence ID" value="QKZ16805.1"/>
    <property type="molecule type" value="Genomic_DNA"/>
</dbReference>
<dbReference type="PANTHER" id="PTHR35807">
    <property type="entry name" value="TRANSCRIPTIONAL REGULATOR REDD-RELATED"/>
    <property type="match status" value="1"/>
</dbReference>
<dbReference type="SUPFAM" id="SSF48452">
    <property type="entry name" value="TPR-like"/>
    <property type="match status" value="1"/>
</dbReference>
<dbReference type="GeneID" id="91324993"/>
<dbReference type="SMART" id="SM00862">
    <property type="entry name" value="Trans_reg_C"/>
    <property type="match status" value="1"/>
</dbReference>
<dbReference type="GO" id="GO:0003677">
    <property type="term" value="F:DNA binding"/>
    <property type="evidence" value="ECO:0007669"/>
    <property type="project" value="UniProtKB-UniRule"/>
</dbReference>
<evidence type="ECO:0000259" key="7">
    <source>
        <dbReference type="PROSITE" id="PS51755"/>
    </source>
</evidence>
<reference evidence="8" key="1">
    <citation type="journal article" date="2018" name="J. Am. Chem. Soc.">
        <title>Molecular Basis for the Final Oxidative Rearrangement Steps in Chartreusin Biosynthesis.</title>
        <authorList>
            <person name="Wang Y.S."/>
            <person name="Zhang B."/>
            <person name="Zhu J."/>
            <person name="Yang C.L."/>
            <person name="Guo Y."/>
            <person name="Liu C.L."/>
            <person name="Liu F."/>
            <person name="Huang H."/>
            <person name="Zhao S."/>
            <person name="Liang Y."/>
            <person name="Jiao R.H."/>
            <person name="Tan R.X."/>
            <person name="Ge H.M."/>
        </authorList>
    </citation>
    <scope>NUCLEOTIDE SEQUENCE</scope>
    <source>
        <strain evidence="8">NA02069</strain>
    </source>
</reference>
<dbReference type="CDD" id="cd15831">
    <property type="entry name" value="BTAD"/>
    <property type="match status" value="1"/>
</dbReference>
<evidence type="ECO:0000256" key="4">
    <source>
        <dbReference type="ARBA" id="ARBA00023125"/>
    </source>
</evidence>
<sequence length="261" mass="28884">MEIRILGPISIEPIGTVSTRLAPKPRKILALLLLNANKIVSTASLMTELWGETPPKSATTTLQTYVLHLRKALGALWEIDLPDIAKNVLTTHTNGYMLSISPGTVDLHVYNKLVADGRRALEEGQIERGAARFDEALALWSGPPLADVPIGPLLEAEVMRLEEDRLGILEDRISADLRLGRHHQLLGELTSLVTQHPFHEGLHEKLMVALHRSGRRHQALDVYQRLRSSLVDELGIDPSPRLQRLHQSVLASDPRLDNAAA</sequence>
<evidence type="ECO:0000256" key="3">
    <source>
        <dbReference type="ARBA" id="ARBA00023015"/>
    </source>
</evidence>
<dbReference type="Gene3D" id="1.25.40.10">
    <property type="entry name" value="Tetratricopeptide repeat domain"/>
    <property type="match status" value="1"/>
</dbReference>
<keyword evidence="3" id="KW-0805">Transcription regulation</keyword>
<dbReference type="Pfam" id="PF03704">
    <property type="entry name" value="BTAD"/>
    <property type="match status" value="1"/>
</dbReference>
<dbReference type="RefSeq" id="WP_125525193.1">
    <property type="nucleotide sequence ID" value="NZ_BMUS01000001.1"/>
</dbReference>
<evidence type="ECO:0000313" key="9">
    <source>
        <dbReference type="EMBL" id="QKZ16805.1"/>
    </source>
</evidence>
<dbReference type="InterPro" id="IPR051677">
    <property type="entry name" value="AfsR-DnrI-RedD_regulator"/>
</dbReference>
<feature type="domain" description="OmpR/PhoB-type" evidence="7">
    <location>
        <begin position="1"/>
        <end position="100"/>
    </location>
</feature>
<dbReference type="InterPro" id="IPR001867">
    <property type="entry name" value="OmpR/PhoB-type_DNA-bd"/>
</dbReference>
<evidence type="ECO:0000313" key="10">
    <source>
        <dbReference type="Proteomes" id="UP000509418"/>
    </source>
</evidence>
<keyword evidence="4 6" id="KW-0238">DNA-binding</keyword>
<dbReference type="InterPro" id="IPR036388">
    <property type="entry name" value="WH-like_DNA-bd_sf"/>
</dbReference>
<name>A0A346RP04_STRCX</name>
<feature type="DNA-binding region" description="OmpR/PhoB-type" evidence="6">
    <location>
        <begin position="1"/>
        <end position="100"/>
    </location>
</feature>
<keyword evidence="5" id="KW-0804">Transcription</keyword>
<evidence type="ECO:0000313" key="8">
    <source>
        <dbReference type="EMBL" id="AXS67801.1"/>
    </source>
</evidence>
<protein>
    <submittedName>
        <fullName evidence="9">AfsR/SARP family transcriptional regulator</fullName>
    </submittedName>
    <submittedName>
        <fullName evidence="8">ChaR1</fullName>
    </submittedName>
</protein>
<dbReference type="InterPro" id="IPR016032">
    <property type="entry name" value="Sig_transdc_resp-reg_C-effctor"/>
</dbReference>
<dbReference type="EMBL" id="MH540322">
    <property type="protein sequence ID" value="AXS67801.1"/>
    <property type="molecule type" value="Genomic_DNA"/>
</dbReference>
<evidence type="ECO:0000256" key="2">
    <source>
        <dbReference type="ARBA" id="ARBA00023012"/>
    </source>
</evidence>
<accession>A0A346RP04</accession>
<evidence type="ECO:0000256" key="6">
    <source>
        <dbReference type="PROSITE-ProRule" id="PRU01091"/>
    </source>
</evidence>
<organism evidence="8">
    <name type="scientific">Streptomyces chartreusis</name>
    <dbReference type="NCBI Taxonomy" id="1969"/>
    <lineage>
        <taxon>Bacteria</taxon>
        <taxon>Bacillati</taxon>
        <taxon>Actinomycetota</taxon>
        <taxon>Actinomycetes</taxon>
        <taxon>Kitasatosporales</taxon>
        <taxon>Streptomycetaceae</taxon>
        <taxon>Streptomyces</taxon>
    </lineage>
</organism>
<dbReference type="Pfam" id="PF00486">
    <property type="entry name" value="Trans_reg_C"/>
    <property type="match status" value="1"/>
</dbReference>
<dbReference type="InterPro" id="IPR005158">
    <property type="entry name" value="BTAD"/>
</dbReference>
<proteinExistence type="inferred from homology"/>
<gene>
    <name evidence="9" type="ORF">HUT05_05110</name>
</gene>
<dbReference type="GO" id="GO:0000160">
    <property type="term" value="P:phosphorelay signal transduction system"/>
    <property type="evidence" value="ECO:0007669"/>
    <property type="project" value="UniProtKB-KW"/>
</dbReference>
<keyword evidence="10" id="KW-1185">Reference proteome</keyword>
<dbReference type="SUPFAM" id="SSF46894">
    <property type="entry name" value="C-terminal effector domain of the bipartite response regulators"/>
    <property type="match status" value="1"/>
</dbReference>
<reference evidence="8" key="2">
    <citation type="submission" date="2018-06" db="EMBL/GenBank/DDBJ databases">
        <authorList>
            <person name="Zhirakovskaya E."/>
        </authorList>
    </citation>
    <scope>NUCLEOTIDE SEQUENCE</scope>
    <source>
        <strain evidence="8">NA02069</strain>
    </source>
</reference>
<reference evidence="9 10" key="3">
    <citation type="submission" date="2020-06" db="EMBL/GenBank/DDBJ databases">
        <title>Genome mining for natural products.</title>
        <authorList>
            <person name="Zhang B."/>
            <person name="Shi J."/>
            <person name="Ge H."/>
        </authorList>
    </citation>
    <scope>NUCLEOTIDE SEQUENCE [LARGE SCALE GENOMIC DNA]</scope>
    <source>
        <strain evidence="9 10">NA02069</strain>
    </source>
</reference>
<dbReference type="Proteomes" id="UP000509418">
    <property type="component" value="Chromosome"/>
</dbReference>
<keyword evidence="2" id="KW-0902">Two-component regulatory system</keyword>
<evidence type="ECO:0000256" key="5">
    <source>
        <dbReference type="ARBA" id="ARBA00023163"/>
    </source>
</evidence>
<dbReference type="AlphaFoldDB" id="A0A346RP04"/>
<dbReference type="FunFam" id="1.25.40.10:FF:000222">
    <property type="entry name" value="SARP family transcriptional regulator"/>
    <property type="match status" value="1"/>
</dbReference>
<comment type="similarity">
    <text evidence="1">Belongs to the AfsR/DnrI/RedD regulatory family.</text>
</comment>
<dbReference type="GO" id="GO:0006355">
    <property type="term" value="P:regulation of DNA-templated transcription"/>
    <property type="evidence" value="ECO:0007669"/>
    <property type="project" value="InterPro"/>
</dbReference>
<dbReference type="Gene3D" id="1.10.10.10">
    <property type="entry name" value="Winged helix-like DNA-binding domain superfamily/Winged helix DNA-binding domain"/>
    <property type="match status" value="1"/>
</dbReference>
<dbReference type="InterPro" id="IPR011990">
    <property type="entry name" value="TPR-like_helical_dom_sf"/>
</dbReference>